<dbReference type="InterPro" id="IPR013106">
    <property type="entry name" value="Ig_V-set"/>
</dbReference>
<comment type="subcellular location">
    <subcellularLocation>
        <location evidence="1">Membrane</location>
        <topology evidence="1">Single-pass type I membrane protein</topology>
    </subcellularLocation>
</comment>
<evidence type="ECO:0000256" key="8">
    <source>
        <dbReference type="ARBA" id="ARBA00023319"/>
    </source>
</evidence>
<organism evidence="11 12">
    <name type="scientific">Muraenolepis orangiensis</name>
    <name type="common">Patagonian moray cod</name>
    <dbReference type="NCBI Taxonomy" id="630683"/>
    <lineage>
        <taxon>Eukaryota</taxon>
        <taxon>Metazoa</taxon>
        <taxon>Chordata</taxon>
        <taxon>Craniata</taxon>
        <taxon>Vertebrata</taxon>
        <taxon>Euteleostomi</taxon>
        <taxon>Actinopterygii</taxon>
        <taxon>Neopterygii</taxon>
        <taxon>Teleostei</taxon>
        <taxon>Neoteleostei</taxon>
        <taxon>Acanthomorphata</taxon>
        <taxon>Zeiogadaria</taxon>
        <taxon>Gadariae</taxon>
        <taxon>Gadiformes</taxon>
        <taxon>Muraenolepidoidei</taxon>
        <taxon>Muraenolepididae</taxon>
        <taxon>Muraenolepis</taxon>
    </lineage>
</organism>
<name>A0A9Q0E292_9TELE</name>
<dbReference type="Proteomes" id="UP001148018">
    <property type="component" value="Unassembled WGS sequence"/>
</dbReference>
<feature type="region of interest" description="Disordered" evidence="9">
    <location>
        <begin position="130"/>
        <end position="446"/>
    </location>
</feature>
<dbReference type="InterPro" id="IPR007110">
    <property type="entry name" value="Ig-like_dom"/>
</dbReference>
<evidence type="ECO:0000313" key="12">
    <source>
        <dbReference type="Proteomes" id="UP001148018"/>
    </source>
</evidence>
<dbReference type="InterPro" id="IPR051116">
    <property type="entry name" value="Surface_Rcpt/Adhesion_Mol"/>
</dbReference>
<proteinExistence type="predicted"/>
<feature type="compositionally biased region" description="Pro residues" evidence="9">
    <location>
        <begin position="132"/>
        <end position="282"/>
    </location>
</feature>
<evidence type="ECO:0000256" key="4">
    <source>
        <dbReference type="ARBA" id="ARBA00022989"/>
    </source>
</evidence>
<dbReference type="InterPro" id="IPR013783">
    <property type="entry name" value="Ig-like_fold"/>
</dbReference>
<dbReference type="PANTHER" id="PTHR11973">
    <property type="entry name" value="CELL SURFACE GLYCOPROTEIN MUC18-RELATED"/>
    <property type="match status" value="1"/>
</dbReference>
<dbReference type="Pfam" id="PF08205">
    <property type="entry name" value="C2-set_2"/>
    <property type="match status" value="1"/>
</dbReference>
<dbReference type="EMBL" id="JANIIK010000109">
    <property type="protein sequence ID" value="KAJ3597485.1"/>
    <property type="molecule type" value="Genomic_DNA"/>
</dbReference>
<protein>
    <recommendedName>
        <fullName evidence="10">Ig-like domain-containing protein</fullName>
    </recommendedName>
</protein>
<dbReference type="AlphaFoldDB" id="A0A9Q0E292"/>
<dbReference type="OrthoDB" id="10010939at2759"/>
<keyword evidence="5" id="KW-0472">Membrane</keyword>
<dbReference type="PANTHER" id="PTHR11973:SF18">
    <property type="entry name" value="CELL SURFACE GLYCOPROTEIN MUC18"/>
    <property type="match status" value="1"/>
</dbReference>
<keyword evidence="8" id="KW-0393">Immunoglobulin domain</keyword>
<feature type="compositionally biased region" description="Pro residues" evidence="9">
    <location>
        <begin position="379"/>
        <end position="402"/>
    </location>
</feature>
<evidence type="ECO:0000256" key="6">
    <source>
        <dbReference type="ARBA" id="ARBA00023157"/>
    </source>
</evidence>
<evidence type="ECO:0000256" key="1">
    <source>
        <dbReference type="ARBA" id="ARBA00004479"/>
    </source>
</evidence>
<feature type="region of interest" description="Disordered" evidence="9">
    <location>
        <begin position="68"/>
        <end position="89"/>
    </location>
</feature>
<evidence type="ECO:0000256" key="7">
    <source>
        <dbReference type="ARBA" id="ARBA00023180"/>
    </source>
</evidence>
<keyword evidence="7" id="KW-0325">Glycoprotein</keyword>
<dbReference type="SMART" id="SM00409">
    <property type="entry name" value="IG"/>
    <property type="match status" value="1"/>
</dbReference>
<evidence type="ECO:0000256" key="3">
    <source>
        <dbReference type="ARBA" id="ARBA00022737"/>
    </source>
</evidence>
<feature type="domain" description="Ig-like" evidence="10">
    <location>
        <begin position="16"/>
        <end position="124"/>
    </location>
</feature>
<keyword evidence="2" id="KW-0812">Transmembrane</keyword>
<dbReference type="GO" id="GO:0005886">
    <property type="term" value="C:plasma membrane"/>
    <property type="evidence" value="ECO:0007669"/>
    <property type="project" value="TreeGrafter"/>
</dbReference>
<evidence type="ECO:0000313" key="11">
    <source>
        <dbReference type="EMBL" id="KAJ3597485.1"/>
    </source>
</evidence>
<keyword evidence="3" id="KW-0677">Repeat</keyword>
<dbReference type="InterPro" id="IPR036179">
    <property type="entry name" value="Ig-like_dom_sf"/>
</dbReference>
<gene>
    <name evidence="11" type="ORF">NHX12_001008</name>
</gene>
<dbReference type="Gene3D" id="2.60.40.10">
    <property type="entry name" value="Immunoglobulins"/>
    <property type="match status" value="2"/>
</dbReference>
<evidence type="ECO:0000256" key="9">
    <source>
        <dbReference type="SAM" id="MobiDB-lite"/>
    </source>
</evidence>
<evidence type="ECO:0000256" key="5">
    <source>
        <dbReference type="ARBA" id="ARBA00023136"/>
    </source>
</evidence>
<feature type="compositionally biased region" description="Polar residues" evidence="9">
    <location>
        <begin position="423"/>
        <end position="441"/>
    </location>
</feature>
<dbReference type="Pfam" id="PF07686">
    <property type="entry name" value="V-set"/>
    <property type="match status" value="1"/>
</dbReference>
<evidence type="ECO:0000259" key="10">
    <source>
        <dbReference type="PROSITE" id="PS50835"/>
    </source>
</evidence>
<accession>A0A9Q0E292</accession>
<dbReference type="GO" id="GO:0005055">
    <property type="term" value="F:laminin receptor activity"/>
    <property type="evidence" value="ECO:0007669"/>
    <property type="project" value="TreeGrafter"/>
</dbReference>
<dbReference type="PROSITE" id="PS50835">
    <property type="entry name" value="IG_LIKE"/>
    <property type="match status" value="1"/>
</dbReference>
<evidence type="ECO:0000256" key="2">
    <source>
        <dbReference type="ARBA" id="ARBA00022692"/>
    </source>
</evidence>
<keyword evidence="6" id="KW-1015">Disulfide bond</keyword>
<feature type="compositionally biased region" description="Pro residues" evidence="9">
    <location>
        <begin position="292"/>
        <end position="371"/>
    </location>
</feature>
<dbReference type="InterPro" id="IPR003599">
    <property type="entry name" value="Ig_sub"/>
</dbReference>
<dbReference type="SUPFAM" id="SSF48726">
    <property type="entry name" value="Immunoglobulin"/>
    <property type="match status" value="1"/>
</dbReference>
<keyword evidence="12" id="KW-1185">Reference proteome</keyword>
<comment type="caution">
    <text evidence="11">The sequence shown here is derived from an EMBL/GenBank/DDBJ whole genome shotgun (WGS) entry which is preliminary data.</text>
</comment>
<reference evidence="11" key="1">
    <citation type="submission" date="2022-07" db="EMBL/GenBank/DDBJ databases">
        <title>Chromosome-level genome of Muraenolepis orangiensis.</title>
        <authorList>
            <person name="Kim J."/>
        </authorList>
    </citation>
    <scope>NUCLEOTIDE SEQUENCE</scope>
    <source>
        <strain evidence="11">KU_S4_2022</strain>
        <tissue evidence="11">Muscle</tissue>
    </source>
</reference>
<dbReference type="InterPro" id="IPR013162">
    <property type="entry name" value="CD80_C2-set"/>
</dbReference>
<sequence length="532" mass="55118">MNAEGLRLAGKVSRGAVVVKVTPMVEALRGASSSLPCSHTVSPPSANMVVEWYIVSGRARIRVAFHSQSGDSGVDPGTPLSGRSSMAQDSSLVIDAVQPSDEGVFVCQVTGGPAGMGEASTQLKVFCDALTLPPPSPSDPHPASPLPQRPSPCLPPSPSDPSPCLPPSPTTLTLPPPSPSTLTLPPPSPTTLTLPPPSPSDPHPASPPPPATLTLPPPSPSRPSPCLPPPPVTLTLPPPSPSDPHPASPLPQRPSPCLPPPPVTLTLPPPSPSDPHPASPLPHDPHPHDPHPASPLPQRPSPCLPPPPATLTLPPPSPTTLTLPPPSPMTLTLPPPSPSDPHPPPPPPVTLTLPPLPPPPVTLTLPPPSPSDPHLTLTLPPPSPMTLTLPPPSPSDPHPASPSPVTLTLPPPSPIAPEKPELTQPSTQAITVGESSSSENDQPLAEVKDTKEKTYMVPSVVKEASDLFTVLSGLYMQPSKEDKGSVFKCTVEYTLPNQQIQKKTSDPITINLNCGALFSVALIVRKRAEETF</sequence>
<keyword evidence="4" id="KW-1133">Transmembrane helix</keyword>